<reference evidence="2 3" key="1">
    <citation type="submission" date="2023-09" db="EMBL/GenBank/DDBJ databases">
        <title>Genomes of two closely related lineages of the louse Polyplax serrata with different host specificities.</title>
        <authorList>
            <person name="Martinu J."/>
            <person name="Tarabai H."/>
            <person name="Stefka J."/>
            <person name="Hypsa V."/>
        </authorList>
    </citation>
    <scope>NUCLEOTIDE SEQUENCE [LARGE SCALE GENOMIC DNA]</scope>
    <source>
        <strain evidence="2">98ZLc_SE</strain>
    </source>
</reference>
<feature type="compositionally biased region" description="Basic and acidic residues" evidence="1">
    <location>
        <begin position="1"/>
        <end position="14"/>
    </location>
</feature>
<keyword evidence="3" id="KW-1185">Reference proteome</keyword>
<sequence length="62" mass="7440">MTEMERRKKAKDSYQRLSNRPVSPTLDRVLSEQRSRRKYNEMVAASVVKMTTRNRIDRRKIA</sequence>
<dbReference type="EMBL" id="JAWJWF010000001">
    <property type="protein sequence ID" value="KAK6641995.1"/>
    <property type="molecule type" value="Genomic_DNA"/>
</dbReference>
<evidence type="ECO:0000313" key="3">
    <source>
        <dbReference type="Proteomes" id="UP001359485"/>
    </source>
</evidence>
<comment type="caution">
    <text evidence="2">The sequence shown here is derived from an EMBL/GenBank/DDBJ whole genome shotgun (WGS) entry which is preliminary data.</text>
</comment>
<gene>
    <name evidence="2" type="ORF">RUM44_013718</name>
</gene>
<feature type="region of interest" description="Disordered" evidence="1">
    <location>
        <begin position="1"/>
        <end position="34"/>
    </location>
</feature>
<proteinExistence type="predicted"/>
<dbReference type="Proteomes" id="UP001359485">
    <property type="component" value="Unassembled WGS sequence"/>
</dbReference>
<accession>A0ABR1BH57</accession>
<evidence type="ECO:0000313" key="2">
    <source>
        <dbReference type="EMBL" id="KAK6641995.1"/>
    </source>
</evidence>
<evidence type="ECO:0000256" key="1">
    <source>
        <dbReference type="SAM" id="MobiDB-lite"/>
    </source>
</evidence>
<organism evidence="2 3">
    <name type="scientific">Polyplax serrata</name>
    <name type="common">Common mouse louse</name>
    <dbReference type="NCBI Taxonomy" id="468196"/>
    <lineage>
        <taxon>Eukaryota</taxon>
        <taxon>Metazoa</taxon>
        <taxon>Ecdysozoa</taxon>
        <taxon>Arthropoda</taxon>
        <taxon>Hexapoda</taxon>
        <taxon>Insecta</taxon>
        <taxon>Pterygota</taxon>
        <taxon>Neoptera</taxon>
        <taxon>Paraneoptera</taxon>
        <taxon>Psocodea</taxon>
        <taxon>Troctomorpha</taxon>
        <taxon>Phthiraptera</taxon>
        <taxon>Anoplura</taxon>
        <taxon>Polyplacidae</taxon>
        <taxon>Polyplax</taxon>
    </lineage>
</organism>
<name>A0ABR1BH57_POLSC</name>
<protein>
    <submittedName>
        <fullName evidence="2">Uncharacterized protein</fullName>
    </submittedName>
</protein>